<dbReference type="AlphaFoldDB" id="D2CKY5"/>
<reference evidence="1" key="1">
    <citation type="submission" date="2007-10" db="EMBL/GenBank/DDBJ databases">
        <title>Autotrophic evidences of epsilon proteobacteria as symbionts of hydrothermal vent tubeworm Ridgeia piscesae.</title>
        <authorList>
            <person name="Wang X."/>
            <person name="Yan X."/>
            <person name="Xu X."/>
        </authorList>
    </citation>
    <scope>NUCLEOTIDE SEQUENCE</scope>
</reference>
<feature type="non-terminal residue" evidence="1">
    <location>
        <position position="113"/>
    </location>
</feature>
<proteinExistence type="predicted"/>
<protein>
    <recommendedName>
        <fullName evidence="2">Pyrroline-5-carboxylate reductase</fullName>
    </recommendedName>
</protein>
<name>D2CKY5_9GAMM</name>
<organism evidence="1">
    <name type="scientific">endosymbiont of Ridgeia piscesae</name>
    <dbReference type="NCBI Taxonomy" id="54398"/>
    <lineage>
        <taxon>Bacteria</taxon>
        <taxon>Pseudomonadati</taxon>
        <taxon>Pseudomonadota</taxon>
        <taxon>Gammaproteobacteria</taxon>
        <taxon>sulfur-oxidizing symbionts</taxon>
    </lineage>
</organism>
<accession>D2CKY5</accession>
<evidence type="ECO:0008006" key="2">
    <source>
        <dbReference type="Google" id="ProtNLM"/>
    </source>
</evidence>
<dbReference type="Pfam" id="PF04380">
    <property type="entry name" value="BMFP"/>
    <property type="match status" value="1"/>
</dbReference>
<dbReference type="EMBL" id="EU247763">
    <property type="protein sequence ID" value="ABY79034.1"/>
    <property type="molecule type" value="Genomic_DNA"/>
</dbReference>
<sequence>MINCIFVNCLSYQGKVNLEIWAVDPHIGTNSKTQESGMQTGNKVLDDISHMFTNAMGVAQGAKDEAGTAMKSWVDRWMADHDFVSREEFDAVRMMAQKAREENEALKARLEAL</sequence>
<dbReference type="InterPro" id="IPR007475">
    <property type="entry name" value="UbiK"/>
</dbReference>
<evidence type="ECO:0000313" key="1">
    <source>
        <dbReference type="EMBL" id="ABY79034.1"/>
    </source>
</evidence>